<reference evidence="2" key="1">
    <citation type="submission" date="2023-10" db="EMBL/GenBank/DDBJ databases">
        <title>Genome assembly of Pristionchus species.</title>
        <authorList>
            <person name="Yoshida K."/>
            <person name="Sommer R.J."/>
        </authorList>
    </citation>
    <scope>NUCLEOTIDE SEQUENCE</scope>
    <source>
        <strain evidence="2">RS5133</strain>
    </source>
</reference>
<feature type="region of interest" description="Disordered" evidence="1">
    <location>
        <begin position="115"/>
        <end position="154"/>
    </location>
</feature>
<comment type="caution">
    <text evidence="2">The sequence shown here is derived from an EMBL/GenBank/DDBJ whole genome shotgun (WGS) entry which is preliminary data.</text>
</comment>
<feature type="region of interest" description="Disordered" evidence="1">
    <location>
        <begin position="1"/>
        <end position="21"/>
    </location>
</feature>
<feature type="compositionally biased region" description="Basic and acidic residues" evidence="1">
    <location>
        <begin position="88"/>
        <end position="97"/>
    </location>
</feature>
<dbReference type="EMBL" id="BTSY01000006">
    <property type="protein sequence ID" value="GMT34565.1"/>
    <property type="molecule type" value="Genomic_DNA"/>
</dbReference>
<evidence type="ECO:0000313" key="3">
    <source>
        <dbReference type="Proteomes" id="UP001432322"/>
    </source>
</evidence>
<feature type="non-terminal residue" evidence="2">
    <location>
        <position position="1"/>
    </location>
</feature>
<dbReference type="AlphaFoldDB" id="A0AAV5WSJ0"/>
<protein>
    <submittedName>
        <fullName evidence="2">Uncharacterized protein</fullName>
    </submittedName>
</protein>
<sequence length="182" mass="19555">LSPDALPHRLASGPGRDACRARQRGRLQPARILHQRPCRAAAGGVGLVGGPAGAPGEEARVGRGHGSRQESAHERIHDVHGGKNGLHLPDDDGRDDAVAADEGALLRQRHFRAARERGDGLAHPQQDRLRAGQPGRDRTRRVQGAHDGPASQHAVRLARVRRPGGARAVLVRNRLLYLIFGL</sequence>
<feature type="compositionally biased region" description="Basic and acidic residues" evidence="1">
    <location>
        <begin position="57"/>
        <end position="81"/>
    </location>
</feature>
<evidence type="ECO:0000256" key="1">
    <source>
        <dbReference type="SAM" id="MobiDB-lite"/>
    </source>
</evidence>
<name>A0AAV5WSJ0_9BILA</name>
<feature type="region of interest" description="Disordered" evidence="1">
    <location>
        <begin position="49"/>
        <end position="101"/>
    </location>
</feature>
<organism evidence="2 3">
    <name type="scientific">Pristionchus fissidentatus</name>
    <dbReference type="NCBI Taxonomy" id="1538716"/>
    <lineage>
        <taxon>Eukaryota</taxon>
        <taxon>Metazoa</taxon>
        <taxon>Ecdysozoa</taxon>
        <taxon>Nematoda</taxon>
        <taxon>Chromadorea</taxon>
        <taxon>Rhabditida</taxon>
        <taxon>Rhabditina</taxon>
        <taxon>Diplogasteromorpha</taxon>
        <taxon>Diplogasteroidea</taxon>
        <taxon>Neodiplogasteridae</taxon>
        <taxon>Pristionchus</taxon>
    </lineage>
</organism>
<feature type="compositionally biased region" description="Basic and acidic residues" evidence="1">
    <location>
        <begin position="115"/>
        <end position="130"/>
    </location>
</feature>
<proteinExistence type="predicted"/>
<keyword evidence="3" id="KW-1185">Reference proteome</keyword>
<evidence type="ECO:0000313" key="2">
    <source>
        <dbReference type="EMBL" id="GMT34565.1"/>
    </source>
</evidence>
<gene>
    <name evidence="2" type="ORF">PFISCL1PPCAC_25862</name>
</gene>
<accession>A0AAV5WSJ0</accession>
<dbReference type="Proteomes" id="UP001432322">
    <property type="component" value="Unassembled WGS sequence"/>
</dbReference>